<comment type="caution">
    <text evidence="3">The sequence shown here is derived from an EMBL/GenBank/DDBJ whole genome shotgun (WGS) entry which is preliminary data.</text>
</comment>
<proteinExistence type="predicted"/>
<dbReference type="InterPro" id="IPR050987">
    <property type="entry name" value="AtrR-like"/>
</dbReference>
<dbReference type="EMBL" id="JAPEUX010000003">
    <property type="protein sequence ID" value="KAJ4356344.1"/>
    <property type="molecule type" value="Genomic_DNA"/>
</dbReference>
<organism evidence="3 4">
    <name type="scientific">Didymosphaeria variabile</name>
    <dbReference type="NCBI Taxonomy" id="1932322"/>
    <lineage>
        <taxon>Eukaryota</taxon>
        <taxon>Fungi</taxon>
        <taxon>Dikarya</taxon>
        <taxon>Ascomycota</taxon>
        <taxon>Pezizomycotina</taxon>
        <taxon>Dothideomycetes</taxon>
        <taxon>Pleosporomycetidae</taxon>
        <taxon>Pleosporales</taxon>
        <taxon>Massarineae</taxon>
        <taxon>Didymosphaeriaceae</taxon>
        <taxon>Didymosphaeria</taxon>
    </lineage>
</organism>
<gene>
    <name evidence="3" type="ORF">N0V89_004376</name>
</gene>
<feature type="domain" description="Xylanolytic transcriptional activator regulatory" evidence="2">
    <location>
        <begin position="130"/>
        <end position="202"/>
    </location>
</feature>
<dbReference type="PANTHER" id="PTHR46910:SF5">
    <property type="entry name" value="ZN(II)2CYS6 TRANSCRIPTION FACTOR (EUROFUNG)"/>
    <property type="match status" value="1"/>
</dbReference>
<dbReference type="GO" id="GO:0008270">
    <property type="term" value="F:zinc ion binding"/>
    <property type="evidence" value="ECO:0007669"/>
    <property type="project" value="InterPro"/>
</dbReference>
<accession>A0A9W8XPT2</accession>
<dbReference type="CDD" id="cd12148">
    <property type="entry name" value="fungal_TF_MHR"/>
    <property type="match status" value="1"/>
</dbReference>
<name>A0A9W8XPT2_9PLEO</name>
<reference evidence="3" key="1">
    <citation type="submission" date="2022-10" db="EMBL/GenBank/DDBJ databases">
        <title>Tapping the CABI collections for fungal endophytes: first genome assemblies for Collariella, Neodidymelliopsis, Ascochyta clinopodiicola, Didymella pomorum, Didymosphaeria variabile, Neocosmospora piperis and Neocucurbitaria cava.</title>
        <authorList>
            <person name="Hill R."/>
        </authorList>
    </citation>
    <scope>NUCLEOTIDE SEQUENCE</scope>
    <source>
        <strain evidence="3">IMI 356815</strain>
    </source>
</reference>
<dbReference type="PANTHER" id="PTHR46910">
    <property type="entry name" value="TRANSCRIPTION FACTOR PDR1"/>
    <property type="match status" value="1"/>
</dbReference>
<dbReference type="GO" id="GO:0006351">
    <property type="term" value="P:DNA-templated transcription"/>
    <property type="evidence" value="ECO:0007669"/>
    <property type="project" value="InterPro"/>
</dbReference>
<evidence type="ECO:0000259" key="2">
    <source>
        <dbReference type="SMART" id="SM00906"/>
    </source>
</evidence>
<dbReference type="Proteomes" id="UP001140513">
    <property type="component" value="Unassembled WGS sequence"/>
</dbReference>
<evidence type="ECO:0000313" key="3">
    <source>
        <dbReference type="EMBL" id="KAJ4356344.1"/>
    </source>
</evidence>
<dbReference type="RefSeq" id="XP_056073470.1">
    <property type="nucleotide sequence ID" value="XM_056213162.1"/>
</dbReference>
<dbReference type="GO" id="GO:0003700">
    <property type="term" value="F:DNA-binding transcription factor activity"/>
    <property type="evidence" value="ECO:0007669"/>
    <property type="project" value="InterPro"/>
</dbReference>
<keyword evidence="1" id="KW-0539">Nucleus</keyword>
<evidence type="ECO:0000313" key="4">
    <source>
        <dbReference type="Proteomes" id="UP001140513"/>
    </source>
</evidence>
<dbReference type="InterPro" id="IPR007219">
    <property type="entry name" value="XnlR_reg_dom"/>
</dbReference>
<dbReference type="AlphaFoldDB" id="A0A9W8XPT2"/>
<dbReference type="GeneID" id="80907906"/>
<keyword evidence="4" id="KW-1185">Reference proteome</keyword>
<sequence>MERRGDTAERQERTFRVGRRSCDQCRTRKKIDGIAEDIDGIKYLLQALQLNGPGAQLETLPMLQRMQHNSASLPKDTQQIPETDDEIAWGHSSHMIDFIKAIVRDGASRSIDPEANQAYNAVEDSKVMQAWTFISAASNHCVTLGYNRHQLYRERDRFSLLAQNNLFWAVYRLDKGISLRLGRSSTIRDEDISLLPMPDDPGIRTARIQGRAYDELYSPKGLMREDTERAYIAESLATELHQCIIDTRAAILKSADNLADDSSDPVGAVYMQCELICQYSLLTLVLRAVPAPAGALCSISDECLKVAREALRAHEECIVTRFAASLEPSGLAKSNSITEPHHLYNILCKAARLFLDFNTGPVEGDLLGLGVTTPLEVRHEEGWLGEWFYGNQLVMSVLDENAFF</sequence>
<dbReference type="GO" id="GO:0003677">
    <property type="term" value="F:DNA binding"/>
    <property type="evidence" value="ECO:0007669"/>
    <property type="project" value="InterPro"/>
</dbReference>
<dbReference type="Pfam" id="PF04082">
    <property type="entry name" value="Fungal_trans"/>
    <property type="match status" value="1"/>
</dbReference>
<protein>
    <recommendedName>
        <fullName evidence="2">Xylanolytic transcriptional activator regulatory domain-containing protein</fullName>
    </recommendedName>
</protein>
<evidence type="ECO:0000256" key="1">
    <source>
        <dbReference type="ARBA" id="ARBA00023242"/>
    </source>
</evidence>
<dbReference type="OrthoDB" id="103819at2759"/>
<dbReference type="SMART" id="SM00906">
    <property type="entry name" value="Fungal_trans"/>
    <property type="match status" value="1"/>
</dbReference>